<evidence type="ECO:0000256" key="7">
    <source>
        <dbReference type="ARBA" id="ARBA00023125"/>
    </source>
</evidence>
<dbReference type="PANTHER" id="PTHR11070:SF2">
    <property type="entry name" value="ATP-DEPENDENT DNA HELICASE SRS2"/>
    <property type="match status" value="1"/>
</dbReference>
<keyword evidence="9" id="KW-0413">Isomerase</keyword>
<dbReference type="CDD" id="cd17932">
    <property type="entry name" value="DEXQc_UvrD"/>
    <property type="match status" value="1"/>
</dbReference>
<dbReference type="InterPro" id="IPR014016">
    <property type="entry name" value="UvrD-like_ATP-bd"/>
</dbReference>
<keyword evidence="3" id="KW-0227">DNA damage</keyword>
<comment type="similarity">
    <text evidence="1">Belongs to the helicase family. UvrD subfamily.</text>
</comment>
<dbReference type="Gene3D" id="1.10.10.160">
    <property type="match status" value="1"/>
</dbReference>
<evidence type="ECO:0000256" key="4">
    <source>
        <dbReference type="ARBA" id="ARBA00022801"/>
    </source>
</evidence>
<evidence type="ECO:0000256" key="8">
    <source>
        <dbReference type="ARBA" id="ARBA00023204"/>
    </source>
</evidence>
<organism evidence="17 18">
    <name type="scientific">Niveibacterium umoris</name>
    <dbReference type="NCBI Taxonomy" id="1193620"/>
    <lineage>
        <taxon>Bacteria</taxon>
        <taxon>Pseudomonadati</taxon>
        <taxon>Pseudomonadota</taxon>
        <taxon>Betaproteobacteria</taxon>
        <taxon>Rhodocyclales</taxon>
        <taxon>Rhodocyclaceae</taxon>
        <taxon>Niveibacterium</taxon>
    </lineage>
</organism>
<dbReference type="GO" id="GO:0016787">
    <property type="term" value="F:hydrolase activity"/>
    <property type="evidence" value="ECO:0007669"/>
    <property type="project" value="UniProtKB-UniRule"/>
</dbReference>
<dbReference type="InterPro" id="IPR013986">
    <property type="entry name" value="DExx_box_DNA_helicase_dom_sf"/>
</dbReference>
<evidence type="ECO:0000313" key="17">
    <source>
        <dbReference type="EMBL" id="MBB4014772.1"/>
    </source>
</evidence>
<keyword evidence="4 14" id="KW-0378">Hydrolase</keyword>
<dbReference type="SUPFAM" id="SSF52540">
    <property type="entry name" value="P-loop containing nucleoside triphosphate hydrolases"/>
    <property type="match status" value="1"/>
</dbReference>
<dbReference type="GO" id="GO:0003677">
    <property type="term" value="F:DNA binding"/>
    <property type="evidence" value="ECO:0007669"/>
    <property type="project" value="UniProtKB-KW"/>
</dbReference>
<evidence type="ECO:0000256" key="9">
    <source>
        <dbReference type="ARBA" id="ARBA00023235"/>
    </source>
</evidence>
<feature type="domain" description="UvrD-like helicase C-terminal" evidence="16">
    <location>
        <begin position="288"/>
        <end position="554"/>
    </location>
</feature>
<evidence type="ECO:0000256" key="3">
    <source>
        <dbReference type="ARBA" id="ARBA00022763"/>
    </source>
</evidence>
<name>A0A840BSW7_9RHOO</name>
<dbReference type="GO" id="GO:0033202">
    <property type="term" value="C:DNA helicase complex"/>
    <property type="evidence" value="ECO:0007669"/>
    <property type="project" value="TreeGrafter"/>
</dbReference>
<evidence type="ECO:0000259" key="16">
    <source>
        <dbReference type="PROSITE" id="PS51217"/>
    </source>
</evidence>
<dbReference type="InterPro" id="IPR000212">
    <property type="entry name" value="DNA_helicase_UvrD/REP"/>
</dbReference>
<evidence type="ECO:0000256" key="10">
    <source>
        <dbReference type="ARBA" id="ARBA00034617"/>
    </source>
</evidence>
<gene>
    <name evidence="17" type="ORF">GGR36_004129</name>
</gene>
<comment type="caution">
    <text evidence="17">The sequence shown here is derived from an EMBL/GenBank/DDBJ whole genome shotgun (WGS) entry which is preliminary data.</text>
</comment>
<feature type="binding site" evidence="14">
    <location>
        <begin position="27"/>
        <end position="34"/>
    </location>
    <ligand>
        <name>ATP</name>
        <dbReference type="ChEBI" id="CHEBI:30616"/>
    </ligand>
</feature>
<dbReference type="Pfam" id="PF00580">
    <property type="entry name" value="UvrD-helicase"/>
    <property type="match status" value="1"/>
</dbReference>
<reference evidence="17 18" key="1">
    <citation type="submission" date="2020-08" db="EMBL/GenBank/DDBJ databases">
        <title>Genomic Encyclopedia of Type Strains, Phase IV (KMG-IV): sequencing the most valuable type-strain genomes for metagenomic binning, comparative biology and taxonomic classification.</title>
        <authorList>
            <person name="Goeker M."/>
        </authorList>
    </citation>
    <scope>NUCLEOTIDE SEQUENCE [LARGE SCALE GENOMIC DNA]</scope>
    <source>
        <strain evidence="17 18">DSM 106739</strain>
    </source>
</reference>
<keyword evidence="7" id="KW-0238">DNA-binding</keyword>
<evidence type="ECO:0000256" key="6">
    <source>
        <dbReference type="ARBA" id="ARBA00022840"/>
    </source>
</evidence>
<comment type="catalytic activity">
    <reaction evidence="13">
        <text>ATP + H2O = ADP + phosphate + H(+)</text>
        <dbReference type="Rhea" id="RHEA:13065"/>
        <dbReference type="ChEBI" id="CHEBI:15377"/>
        <dbReference type="ChEBI" id="CHEBI:15378"/>
        <dbReference type="ChEBI" id="CHEBI:30616"/>
        <dbReference type="ChEBI" id="CHEBI:43474"/>
        <dbReference type="ChEBI" id="CHEBI:456216"/>
        <dbReference type="EC" id="5.6.2.4"/>
    </reaction>
</comment>
<feature type="domain" description="UvrD-like helicase ATP-binding" evidence="15">
    <location>
        <begin position="6"/>
        <end position="287"/>
    </location>
</feature>
<dbReference type="Pfam" id="PF21196">
    <property type="entry name" value="PcrA_UvrD_tudor"/>
    <property type="match status" value="1"/>
</dbReference>
<dbReference type="EC" id="5.6.2.4" evidence="11"/>
<dbReference type="Gene3D" id="1.10.486.10">
    <property type="entry name" value="PCRA, domain 4"/>
    <property type="match status" value="1"/>
</dbReference>
<evidence type="ECO:0000259" key="15">
    <source>
        <dbReference type="PROSITE" id="PS51198"/>
    </source>
</evidence>
<dbReference type="Gene3D" id="3.40.50.300">
    <property type="entry name" value="P-loop containing nucleotide triphosphate hydrolases"/>
    <property type="match status" value="2"/>
</dbReference>
<dbReference type="PROSITE" id="PS51198">
    <property type="entry name" value="UVRD_HELICASE_ATP_BIND"/>
    <property type="match status" value="1"/>
</dbReference>
<dbReference type="GO" id="GO:0000725">
    <property type="term" value="P:recombinational repair"/>
    <property type="evidence" value="ECO:0007669"/>
    <property type="project" value="TreeGrafter"/>
</dbReference>
<evidence type="ECO:0000256" key="14">
    <source>
        <dbReference type="PROSITE-ProRule" id="PRU00560"/>
    </source>
</evidence>
<dbReference type="Pfam" id="PF13361">
    <property type="entry name" value="UvrD_C"/>
    <property type="match status" value="1"/>
</dbReference>
<dbReference type="PANTHER" id="PTHR11070">
    <property type="entry name" value="UVRD / RECB / PCRA DNA HELICASE FAMILY MEMBER"/>
    <property type="match status" value="1"/>
</dbReference>
<evidence type="ECO:0000256" key="13">
    <source>
        <dbReference type="ARBA" id="ARBA00048988"/>
    </source>
</evidence>
<dbReference type="RefSeq" id="WP_183637978.1">
    <property type="nucleotide sequence ID" value="NZ_BAABLE010000024.1"/>
</dbReference>
<dbReference type="GO" id="GO:0005829">
    <property type="term" value="C:cytosol"/>
    <property type="evidence" value="ECO:0007669"/>
    <property type="project" value="TreeGrafter"/>
</dbReference>
<dbReference type="GO" id="GO:0043138">
    <property type="term" value="F:3'-5' DNA helicase activity"/>
    <property type="evidence" value="ECO:0007669"/>
    <property type="project" value="UniProtKB-EC"/>
</dbReference>
<accession>A0A840BSW7</accession>
<dbReference type="PROSITE" id="PS51217">
    <property type="entry name" value="UVRD_HELICASE_CTER"/>
    <property type="match status" value="1"/>
</dbReference>
<dbReference type="Proteomes" id="UP000561045">
    <property type="component" value="Unassembled WGS sequence"/>
</dbReference>
<evidence type="ECO:0000313" key="18">
    <source>
        <dbReference type="Proteomes" id="UP000561045"/>
    </source>
</evidence>
<dbReference type="GO" id="GO:0005524">
    <property type="term" value="F:ATP binding"/>
    <property type="evidence" value="ECO:0007669"/>
    <property type="project" value="UniProtKB-UniRule"/>
</dbReference>
<sequence length="720" mass="80271">MTSLLDNLNPEQLAAVTLPPQPALILAGAGSGKTRVLTTRIAWLISTGQTTPHGLLAVTFTNKAAKEMLARLSAMLPINTRGMWIGTFHGLCNRLLRAHYRDAGLPETFQILDSADQLAAIKRLLKALNVDDEKYPPRDLQHFINGNKEAGVRADAADAWDDWTRKKVALYAEYERQCQKEGVVDFAELLLRAYELLTRNEPLRAHYQSRFRHILVDEFQDTNRLQYLWLKLLAGHGGPAPAAVFAVGDDDQSIYAFRGADVGNMRDFEREFAVKSVIRLEQNYRSHGNILDAANAIIANNSRRLGKNLWTEAGAGEPIRLYEALTDMDEARWIVEEIQSLIRDGAARSDIALLYRSNAQSRVLEHQLFSTGIPYRVYGGLRFFERQEIKHALAYLRLIANADDDTAFARVVNFPTRGIGARSLELLADSARTYNTSLYATVPHLAGRPAASLAVFVRLIEDMRQATRDLPLPEVIDHVLEHSGLRAHYRAEREGEERLANLDELLNAGANFISEAEDPTLTGFLAHASLEAGEHQADAGQEAIQLMTVHAAKGLEFDAVFLTGVEEGLFPHENSIQETDGLEEERRLMYVAVTRARKRLYLTLAQSRMLHGQTRYSLKSRFIDEIPPQLIKWLTPRQAAQRYYEPSLEAAHRTPPRASASVARDTGGFRIGQLVRHAKFGEGVIVSAEGSGGDAKLQINFGGSHGMKWLMLGMAKLEAV</sequence>
<evidence type="ECO:0000256" key="11">
    <source>
        <dbReference type="ARBA" id="ARBA00034808"/>
    </source>
</evidence>
<dbReference type="EMBL" id="JACIET010000004">
    <property type="protein sequence ID" value="MBB4014772.1"/>
    <property type="molecule type" value="Genomic_DNA"/>
</dbReference>
<keyword evidence="5 14" id="KW-0347">Helicase</keyword>
<dbReference type="InterPro" id="IPR027417">
    <property type="entry name" value="P-loop_NTPase"/>
</dbReference>
<dbReference type="AlphaFoldDB" id="A0A840BSW7"/>
<evidence type="ECO:0000256" key="5">
    <source>
        <dbReference type="ARBA" id="ARBA00022806"/>
    </source>
</evidence>
<keyword evidence="18" id="KW-1185">Reference proteome</keyword>
<keyword evidence="6 14" id="KW-0067">ATP-binding</keyword>
<dbReference type="InterPro" id="IPR014017">
    <property type="entry name" value="DNA_helicase_UvrD-like_C"/>
</dbReference>
<protein>
    <recommendedName>
        <fullName evidence="11">DNA 3'-5' helicase</fullName>
        <ecNumber evidence="11">5.6.2.4</ecNumber>
    </recommendedName>
    <alternativeName>
        <fullName evidence="12">DNA 3'-5' helicase II</fullName>
    </alternativeName>
</protein>
<keyword evidence="2 14" id="KW-0547">Nucleotide-binding</keyword>
<keyword evidence="8" id="KW-0234">DNA repair</keyword>
<dbReference type="CDD" id="cd18807">
    <property type="entry name" value="SF1_C_UvrD"/>
    <property type="match status" value="1"/>
</dbReference>
<evidence type="ECO:0000256" key="12">
    <source>
        <dbReference type="ARBA" id="ARBA00034923"/>
    </source>
</evidence>
<evidence type="ECO:0000256" key="2">
    <source>
        <dbReference type="ARBA" id="ARBA00022741"/>
    </source>
</evidence>
<comment type="catalytic activity">
    <reaction evidence="10">
        <text>Couples ATP hydrolysis with the unwinding of duplex DNA by translocating in the 3'-5' direction.</text>
        <dbReference type="EC" id="5.6.2.4"/>
    </reaction>
</comment>
<evidence type="ECO:0000256" key="1">
    <source>
        <dbReference type="ARBA" id="ARBA00009922"/>
    </source>
</evidence>
<proteinExistence type="inferred from homology"/>
<dbReference type="FunFam" id="3.40.50.300:FF:001201">
    <property type="entry name" value="ATP-dependent DNA helicase UvrD2"/>
    <property type="match status" value="1"/>
</dbReference>